<dbReference type="InterPro" id="IPR017853">
    <property type="entry name" value="GH"/>
</dbReference>
<dbReference type="Gene3D" id="3.20.20.80">
    <property type="entry name" value="Glycosidases"/>
    <property type="match status" value="1"/>
</dbReference>
<sequence>MKKKLLKSVVLLGIATILFSCSTAEQKPRDRWTEEQSNEWYKQWGWLRGANFQPSTAINQLEMWQEETFDPETIDRELSWAAGIGMNCMRVYLHHAAWEIDQEGFKDRVKQYMDIAEKHDISTIFVFFDDCWNPTYSAGKQPEPKPGIHNSGWAQDPGDLLHEKPELLNTLETYVKDILTTFKDEKRIVFWDLYNEPGNRGHGNQSMPLLEKVFEWARAVNPTQPLSVGVWDKALVELTAYSLEQSDIISYHNYSGPEDHLAAIDSLKGFNRPMICTEYMARTNGSTFETIMPILKEHNIGAINWGLVSGKTNTIFAWDTPLPNEKEPPIWFHDVFRKDGTPFSQKEVDFIKEITRGN</sequence>
<protein>
    <submittedName>
        <fullName evidence="6">Cellulase family glycosylhydrolase</fullName>
    </submittedName>
</protein>
<proteinExistence type="inferred from homology"/>
<keyword evidence="4" id="KW-0732">Signal</keyword>
<name>A0ABR7XS05_9SPHI</name>
<feature type="domain" description="Glycoside hydrolase family 5" evidence="5">
    <location>
        <begin position="82"/>
        <end position="306"/>
    </location>
</feature>
<keyword evidence="7" id="KW-1185">Reference proteome</keyword>
<dbReference type="EMBL" id="JACNYL010000001">
    <property type="protein sequence ID" value="MBD1421067.1"/>
    <property type="molecule type" value="Genomic_DNA"/>
</dbReference>
<gene>
    <name evidence="6" type="ORF">H8B21_05705</name>
</gene>
<feature type="chain" id="PRO_5045596870" evidence="4">
    <location>
        <begin position="27"/>
        <end position="358"/>
    </location>
</feature>
<evidence type="ECO:0000313" key="6">
    <source>
        <dbReference type="EMBL" id="MBD1421067.1"/>
    </source>
</evidence>
<dbReference type="Pfam" id="PF00150">
    <property type="entry name" value="Cellulase"/>
    <property type="match status" value="1"/>
</dbReference>
<feature type="signal peptide" evidence="4">
    <location>
        <begin position="1"/>
        <end position="26"/>
    </location>
</feature>
<dbReference type="InterPro" id="IPR001547">
    <property type="entry name" value="Glyco_hydro_5"/>
</dbReference>
<keyword evidence="2 3" id="KW-0326">Glycosidase</keyword>
<dbReference type="RefSeq" id="WP_190312780.1">
    <property type="nucleotide sequence ID" value="NZ_JACNYL010000001.1"/>
</dbReference>
<evidence type="ECO:0000259" key="5">
    <source>
        <dbReference type="Pfam" id="PF00150"/>
    </source>
</evidence>
<accession>A0ABR7XS05</accession>
<comment type="similarity">
    <text evidence="3">Belongs to the glycosyl hydrolase 5 (cellulase A) family.</text>
</comment>
<evidence type="ECO:0000256" key="3">
    <source>
        <dbReference type="RuleBase" id="RU361153"/>
    </source>
</evidence>
<reference evidence="6 7" key="1">
    <citation type="submission" date="2020-08" db="EMBL/GenBank/DDBJ databases">
        <title>Sphingobacterium sp. DN00404 isolated from aquaculture water.</title>
        <authorList>
            <person name="Zhang M."/>
        </authorList>
    </citation>
    <scope>NUCLEOTIDE SEQUENCE [LARGE SCALE GENOMIC DNA]</scope>
    <source>
        <strain evidence="6 7">KCTC 42746</strain>
    </source>
</reference>
<evidence type="ECO:0000313" key="7">
    <source>
        <dbReference type="Proteomes" id="UP000651112"/>
    </source>
</evidence>
<evidence type="ECO:0000256" key="2">
    <source>
        <dbReference type="ARBA" id="ARBA00023295"/>
    </source>
</evidence>
<dbReference type="PROSITE" id="PS51257">
    <property type="entry name" value="PROKAR_LIPOPROTEIN"/>
    <property type="match status" value="1"/>
</dbReference>
<evidence type="ECO:0000256" key="4">
    <source>
        <dbReference type="SAM" id="SignalP"/>
    </source>
</evidence>
<comment type="caution">
    <text evidence="6">The sequence shown here is derived from an EMBL/GenBank/DDBJ whole genome shotgun (WGS) entry which is preliminary data.</text>
</comment>
<organism evidence="6 7">
    <name type="scientific">Sphingobacterium chuzhouense</name>
    <dbReference type="NCBI Taxonomy" id="1742264"/>
    <lineage>
        <taxon>Bacteria</taxon>
        <taxon>Pseudomonadati</taxon>
        <taxon>Bacteroidota</taxon>
        <taxon>Sphingobacteriia</taxon>
        <taxon>Sphingobacteriales</taxon>
        <taxon>Sphingobacteriaceae</taxon>
        <taxon>Sphingobacterium</taxon>
    </lineage>
</organism>
<evidence type="ECO:0000256" key="1">
    <source>
        <dbReference type="ARBA" id="ARBA00022801"/>
    </source>
</evidence>
<dbReference type="Proteomes" id="UP000651112">
    <property type="component" value="Unassembled WGS sequence"/>
</dbReference>
<dbReference type="SUPFAM" id="SSF51445">
    <property type="entry name" value="(Trans)glycosidases"/>
    <property type="match status" value="1"/>
</dbReference>
<keyword evidence="1 3" id="KW-0378">Hydrolase</keyword>